<dbReference type="EMBL" id="BSPD01000034">
    <property type="protein sequence ID" value="GLS25733.1"/>
    <property type="molecule type" value="Genomic_DNA"/>
</dbReference>
<dbReference type="Proteomes" id="UP001156870">
    <property type="component" value="Unassembled WGS sequence"/>
</dbReference>
<protein>
    <submittedName>
        <fullName evidence="1">Uncharacterized protein</fullName>
    </submittedName>
</protein>
<accession>A0AA37T3C2</accession>
<proteinExistence type="predicted"/>
<keyword evidence="2" id="KW-1185">Reference proteome</keyword>
<sequence length="157" mass="18060">MMPTGYEYTFLSDKTIQFVLRALLKQLQLNWGQVFVEVSPDWKRYEFESWVENVDLLPKDFELYFVSDKAGFDHIEENGITKNVDGIKFFLLEVKGPSPLGYNIKVSGGVDKDNINFGEFECELIAKILNEYTVIVPEQSENSSGDIVCMVRDILKE</sequence>
<gene>
    <name evidence="1" type="ORF">GCM10007877_14470</name>
</gene>
<reference evidence="1 2" key="1">
    <citation type="journal article" date="2014" name="Int. J. Syst. Evol. Microbiol.">
        <title>Complete genome sequence of Corynebacterium casei LMG S-19264T (=DSM 44701T), isolated from a smear-ripened cheese.</title>
        <authorList>
            <consortium name="US DOE Joint Genome Institute (JGI-PGF)"/>
            <person name="Walter F."/>
            <person name="Albersmeier A."/>
            <person name="Kalinowski J."/>
            <person name="Ruckert C."/>
        </authorList>
    </citation>
    <scope>NUCLEOTIDE SEQUENCE [LARGE SCALE GENOMIC DNA]</scope>
    <source>
        <strain evidence="1 2">NBRC 110095</strain>
    </source>
</reference>
<evidence type="ECO:0000313" key="2">
    <source>
        <dbReference type="Proteomes" id="UP001156870"/>
    </source>
</evidence>
<name>A0AA37T3C2_9GAMM</name>
<evidence type="ECO:0000313" key="1">
    <source>
        <dbReference type="EMBL" id="GLS25733.1"/>
    </source>
</evidence>
<organism evidence="1 2">
    <name type="scientific">Marinibactrum halimedae</name>
    <dbReference type="NCBI Taxonomy" id="1444977"/>
    <lineage>
        <taxon>Bacteria</taxon>
        <taxon>Pseudomonadati</taxon>
        <taxon>Pseudomonadota</taxon>
        <taxon>Gammaproteobacteria</taxon>
        <taxon>Cellvibrionales</taxon>
        <taxon>Cellvibrionaceae</taxon>
        <taxon>Marinibactrum</taxon>
    </lineage>
</organism>
<dbReference type="AlphaFoldDB" id="A0AA37T3C2"/>
<comment type="caution">
    <text evidence="1">The sequence shown here is derived from an EMBL/GenBank/DDBJ whole genome shotgun (WGS) entry which is preliminary data.</text>
</comment>